<keyword evidence="2" id="KW-1185">Reference proteome</keyword>
<organism evidence="1 2">
    <name type="scientific">Aciduricibacillus chroicocephali</name>
    <dbReference type="NCBI Taxonomy" id="3054939"/>
    <lineage>
        <taxon>Bacteria</taxon>
        <taxon>Bacillati</taxon>
        <taxon>Bacillota</taxon>
        <taxon>Bacilli</taxon>
        <taxon>Bacillales</taxon>
        <taxon>Bacillaceae</taxon>
        <taxon>Aciduricibacillus</taxon>
    </lineage>
</organism>
<gene>
    <name evidence="1" type="ORF">QR721_10810</name>
</gene>
<proteinExistence type="predicted"/>
<accession>A0ABY9KUC2</accession>
<sequence length="160" mass="18212">MKRLKNEHGAALVVVLGIIMLLMIFATVLAAQMTNTQKQIQLTDQAIDARNLARMGLDRAGEKVSDAFRLYEQDLEANITRKDKKTQEQMRNEFYANIENIQSPLISLDETHFYQIKSTIIDRNTWQVTVTALGVSKSKEKSKEITEISKIEIEKPDSAQ</sequence>
<evidence type="ECO:0000313" key="2">
    <source>
        <dbReference type="Proteomes" id="UP001180087"/>
    </source>
</evidence>
<protein>
    <recommendedName>
        <fullName evidence="3">Type 4 fimbrial biogenesis protein PilX N-terminal domain-containing protein</fullName>
    </recommendedName>
</protein>
<evidence type="ECO:0008006" key="3">
    <source>
        <dbReference type="Google" id="ProtNLM"/>
    </source>
</evidence>
<dbReference type="RefSeq" id="WP_348026836.1">
    <property type="nucleotide sequence ID" value="NZ_CP129113.1"/>
</dbReference>
<evidence type="ECO:0000313" key="1">
    <source>
        <dbReference type="EMBL" id="WLV24124.1"/>
    </source>
</evidence>
<reference evidence="1" key="1">
    <citation type="submission" date="2023-06" db="EMBL/GenBank/DDBJ databases">
        <title>A Treasure from Seagulls: Isolation and Description of Aciduricobacillus qingdaonensis gen. nov., sp. nov., a Rare Obligately Uric Acid-utilizing Member in the Family Bacillaceae.</title>
        <authorList>
            <person name="Liu W."/>
            <person name="Wang B."/>
        </authorList>
    </citation>
    <scope>NUCLEOTIDE SEQUENCE</scope>
    <source>
        <strain evidence="1">44XB</strain>
    </source>
</reference>
<dbReference type="Proteomes" id="UP001180087">
    <property type="component" value="Chromosome"/>
</dbReference>
<dbReference type="EMBL" id="CP129113">
    <property type="protein sequence ID" value="WLV24124.1"/>
    <property type="molecule type" value="Genomic_DNA"/>
</dbReference>
<name>A0ABY9KUC2_9BACI</name>